<dbReference type="Pfam" id="PF08568">
    <property type="entry name" value="Kinetochor_Ybp2"/>
    <property type="match status" value="1"/>
</dbReference>
<sequence>MRDRFTRTEDPEVRDTWKLAVFAADFLHDDAPTLLYHANDPKAPLVHRLGQFVVALHILSVKKPRSIMDSQMPGSFSSPFEPSLPFLREVIQQPELRLGEEELLFWLWWVVASHLRKFPWDTMPLEKAYSILEVGLAPFVLADCAVERSDSQVLTPLAAQSPSPANRFLAYTLLDHLISDFDRVPGSTGHLVAGEAAQMALLRVLAVECPFANMRDAAVGLVKKVVLSKLDSDETADSLFLSDTLFASPLGHSLLTASPPSPSSSDVPPAATTSMSAEEFVEQYHRGVMERLSFVYVLLKQDTANRTHIASPSTLGRIQSSLLDPLSSLFESWSSSSSAAAPLDAAIQLEVELVKDLLDRVEGAVREVQR</sequence>
<dbReference type="OrthoDB" id="5396786at2759"/>
<evidence type="ECO:0000313" key="2">
    <source>
        <dbReference type="Proteomes" id="UP000239560"/>
    </source>
</evidence>
<dbReference type="EMBL" id="LCTV02000010">
    <property type="protein sequence ID" value="PRQ72020.1"/>
    <property type="molecule type" value="Genomic_DNA"/>
</dbReference>
<dbReference type="Proteomes" id="UP000239560">
    <property type="component" value="Unassembled WGS sequence"/>
</dbReference>
<organism evidence="1 2">
    <name type="scientific">Rhodotorula toruloides</name>
    <name type="common">Yeast</name>
    <name type="synonym">Rhodosporidium toruloides</name>
    <dbReference type="NCBI Taxonomy" id="5286"/>
    <lineage>
        <taxon>Eukaryota</taxon>
        <taxon>Fungi</taxon>
        <taxon>Dikarya</taxon>
        <taxon>Basidiomycota</taxon>
        <taxon>Pucciniomycotina</taxon>
        <taxon>Microbotryomycetes</taxon>
        <taxon>Sporidiobolales</taxon>
        <taxon>Sporidiobolaceae</taxon>
        <taxon>Rhodotorula</taxon>
    </lineage>
</organism>
<reference evidence="1 2" key="1">
    <citation type="journal article" date="2018" name="Elife">
        <title>Functional genomics of lipid metabolism in the oleaginous yeast Rhodosporidium toruloides.</title>
        <authorList>
            <person name="Coradetti S.T."/>
            <person name="Pinel D."/>
            <person name="Geiselman G."/>
            <person name="Ito M."/>
            <person name="Mondo S."/>
            <person name="Reilly M.C."/>
            <person name="Cheng Y.F."/>
            <person name="Bauer S."/>
            <person name="Grigoriev I."/>
            <person name="Gladden J.M."/>
            <person name="Simmons B.A."/>
            <person name="Brem R."/>
            <person name="Arkin A.P."/>
            <person name="Skerker J.M."/>
        </authorList>
    </citation>
    <scope>NUCLEOTIDE SEQUENCE [LARGE SCALE GENOMIC DNA]</scope>
    <source>
        <strain evidence="1 2">NBRC 0880</strain>
    </source>
</reference>
<protein>
    <submittedName>
        <fullName evidence="1">Uncharacterized protein</fullName>
    </submittedName>
</protein>
<evidence type="ECO:0000313" key="1">
    <source>
        <dbReference type="EMBL" id="PRQ72020.1"/>
    </source>
</evidence>
<name>A0A2T0A201_RHOTO</name>
<proteinExistence type="predicted"/>
<dbReference type="AlphaFoldDB" id="A0A2T0A201"/>
<comment type="caution">
    <text evidence="1">The sequence shown here is derived from an EMBL/GenBank/DDBJ whole genome shotgun (WGS) entry which is preliminary data.</text>
</comment>
<accession>A0A2T0A201</accession>
<gene>
    <name evidence="1" type="ORF">AAT19DRAFT_9359</name>
</gene>
<dbReference type="InterPro" id="IPR013877">
    <property type="entry name" value="YAP-bd/ALF4/Glomulin"/>
</dbReference>